<dbReference type="InterPro" id="IPR047610">
    <property type="entry name" value="ImuA_translesion"/>
</dbReference>
<dbReference type="Gene3D" id="3.40.50.300">
    <property type="entry name" value="P-loop containing nucleotide triphosphate hydrolases"/>
    <property type="match status" value="1"/>
</dbReference>
<dbReference type="EMBL" id="JASJUT010000002">
    <property type="protein sequence ID" value="MDK2594606.1"/>
    <property type="molecule type" value="Genomic_DNA"/>
</dbReference>
<name>A0ABT7EHV4_9GAMM</name>
<comment type="caution">
    <text evidence="1">The sequence shown here is derived from an EMBL/GenBank/DDBJ whole genome shotgun (WGS) entry which is preliminary data.</text>
</comment>
<keyword evidence="2" id="KW-1185">Reference proteome</keyword>
<evidence type="ECO:0000313" key="1">
    <source>
        <dbReference type="EMBL" id="MDK2594606.1"/>
    </source>
</evidence>
<dbReference type="InterPro" id="IPR027417">
    <property type="entry name" value="P-loop_NTPase"/>
</dbReference>
<reference evidence="1 2" key="1">
    <citation type="submission" date="2023-05" db="EMBL/GenBank/DDBJ databases">
        <title>Pseudoalteromonas ardens sp. nov., Pseudoalteromonas obscura sp. nov., and Pseudoalteromonas umbrosa sp. nov., isolated from the coral Montipora capitata.</title>
        <authorList>
            <person name="Thomas E.M."/>
            <person name="Smith E.M."/>
            <person name="Papke E."/>
            <person name="Shlafstein M.D."/>
            <person name="Oline D.K."/>
            <person name="Videau P."/>
            <person name="Saw J.H."/>
            <person name="Strangman W.K."/>
            <person name="Ushijima B."/>
        </authorList>
    </citation>
    <scope>NUCLEOTIDE SEQUENCE [LARGE SCALE GENOMIC DNA]</scope>
    <source>
        <strain evidence="1 2">P94</strain>
    </source>
</reference>
<evidence type="ECO:0000313" key="2">
    <source>
        <dbReference type="Proteomes" id="UP001231915"/>
    </source>
</evidence>
<dbReference type="RefSeq" id="WP_211009735.1">
    <property type="nucleotide sequence ID" value="NZ_JASJUT010000002.1"/>
</dbReference>
<gene>
    <name evidence="1" type="primary">imuA</name>
    <name evidence="1" type="ORF">QNM18_05925</name>
</gene>
<proteinExistence type="predicted"/>
<accession>A0ABT7EHV4</accession>
<dbReference type="NCBIfam" id="NF033429">
    <property type="entry name" value="ImuA_translesion"/>
    <property type="match status" value="1"/>
</dbReference>
<dbReference type="InterPro" id="IPR017166">
    <property type="entry name" value="UCP037290"/>
</dbReference>
<dbReference type="PIRSF" id="PIRSF037290">
    <property type="entry name" value="UCP037290"/>
    <property type="match status" value="1"/>
</dbReference>
<dbReference type="Proteomes" id="UP001231915">
    <property type="component" value="Unassembled WGS sequence"/>
</dbReference>
<sequence length="234" mass="25989">MANLIDFLQHQNLVWQGTDNAPLTQRLVEKVSTGYDVLDAHLDGGFPMPGVVDIKSHTGVGEVRLLLPYIRSQSRLCVMINPPACINAHALVHQDVMTELVWVISTSTCQEALWAAEQCLKSGACGSVLLWHRDLQVHQVKRLLLSAQTGKSLCCLLRNDVSQFGSLPVSLCLQLEPGIDGLKIKVNKLRGGWAKPQLTLPWRLLWPLVIAQTEQKAPEAQVLPFLQPQRRASR</sequence>
<protein>
    <submittedName>
        <fullName evidence="1">Translesion DNA synthesis-associated protein ImuA</fullName>
    </submittedName>
</protein>
<dbReference type="SUPFAM" id="SSF52540">
    <property type="entry name" value="P-loop containing nucleoside triphosphate hydrolases"/>
    <property type="match status" value="1"/>
</dbReference>
<organism evidence="1 2">
    <name type="scientific">Pseudoalteromonas obscura</name>
    <dbReference type="NCBI Taxonomy" id="3048491"/>
    <lineage>
        <taxon>Bacteria</taxon>
        <taxon>Pseudomonadati</taxon>
        <taxon>Pseudomonadota</taxon>
        <taxon>Gammaproteobacteria</taxon>
        <taxon>Alteromonadales</taxon>
        <taxon>Pseudoalteromonadaceae</taxon>
        <taxon>Pseudoalteromonas</taxon>
    </lineage>
</organism>